<protein>
    <submittedName>
        <fullName evidence="1">Uncharacterized protein</fullName>
    </submittedName>
</protein>
<keyword evidence="2" id="KW-1185">Reference proteome</keyword>
<dbReference type="Proteomes" id="UP000639643">
    <property type="component" value="Unassembled WGS sequence"/>
</dbReference>
<name>A0A8H6JZL7_9PEZI</name>
<proteinExistence type="predicted"/>
<comment type="caution">
    <text evidence="1">The sequence shown here is derived from an EMBL/GenBank/DDBJ whole genome shotgun (WGS) entry which is preliminary data.</text>
</comment>
<dbReference type="AlphaFoldDB" id="A0A8H6JZL7"/>
<evidence type="ECO:0000313" key="1">
    <source>
        <dbReference type="EMBL" id="KAF6822357.1"/>
    </source>
</evidence>
<reference evidence="1" key="1">
    <citation type="journal article" date="2020" name="Phytopathology">
        <title>Genome Sequence Resources of Colletotrichum truncatum, C. plurivorum, C. musicola, and C. sojae: Four Species Pathogenic to Soybean (Glycine max).</title>
        <authorList>
            <person name="Rogerio F."/>
            <person name="Boufleur T.R."/>
            <person name="Ciampi-Guillardi M."/>
            <person name="Sukno S.A."/>
            <person name="Thon M.R."/>
            <person name="Massola Junior N.S."/>
            <person name="Baroncelli R."/>
        </authorList>
    </citation>
    <scope>NUCLEOTIDE SEQUENCE</scope>
    <source>
        <strain evidence="1">LFN0074</strain>
    </source>
</reference>
<sequence length="190" mass="20222">MDGRVVVLFASFVPGYKAGVIVAALNVAAVGQGSNNDVIATDTAQNIAIVIVLSDMSRTSMFLVKESPGYNRLGRNGTDPADGIGLRVGHNSRENQSRHPMICMPVAVQRRLVGAGHGDVVIGALRDVGGAKLKRVRDACHSQLSKSGVDVGWIASLSRSKSEIRLSARRRAMQRIVFLEARVLNGSYGA</sequence>
<evidence type="ECO:0000313" key="2">
    <source>
        <dbReference type="Proteomes" id="UP000639643"/>
    </source>
</evidence>
<accession>A0A8H6JZL7</accession>
<dbReference type="EMBL" id="WIGM01000546">
    <property type="protein sequence ID" value="KAF6822357.1"/>
    <property type="molecule type" value="Genomic_DNA"/>
</dbReference>
<organism evidence="1 2">
    <name type="scientific">Colletotrichum musicola</name>
    <dbReference type="NCBI Taxonomy" id="2175873"/>
    <lineage>
        <taxon>Eukaryota</taxon>
        <taxon>Fungi</taxon>
        <taxon>Dikarya</taxon>
        <taxon>Ascomycota</taxon>
        <taxon>Pezizomycotina</taxon>
        <taxon>Sordariomycetes</taxon>
        <taxon>Hypocreomycetidae</taxon>
        <taxon>Glomerellales</taxon>
        <taxon>Glomerellaceae</taxon>
        <taxon>Colletotrichum</taxon>
        <taxon>Colletotrichum orchidearum species complex</taxon>
    </lineage>
</organism>
<gene>
    <name evidence="1" type="ORF">CMUS01_11116</name>
</gene>